<comment type="caution">
    <text evidence="1">The sequence shown here is derived from an EMBL/GenBank/DDBJ whole genome shotgun (WGS) entry which is preliminary data.</text>
</comment>
<dbReference type="Proteomes" id="UP000315440">
    <property type="component" value="Unassembled WGS sequence"/>
</dbReference>
<organism evidence="1 2">
    <name type="scientific">Pseudobythopirellula maris</name>
    <dbReference type="NCBI Taxonomy" id="2527991"/>
    <lineage>
        <taxon>Bacteria</taxon>
        <taxon>Pseudomonadati</taxon>
        <taxon>Planctomycetota</taxon>
        <taxon>Planctomycetia</taxon>
        <taxon>Pirellulales</taxon>
        <taxon>Lacipirellulaceae</taxon>
        <taxon>Pseudobythopirellula</taxon>
    </lineage>
</organism>
<dbReference type="OrthoDB" id="287438at2"/>
<sequence>MSVPSDEMLYVGFCRVCGTGPLGLRLCGGCGALVILCDECDAVWTTADTSAPPAFSDEPELPCPHCEASLVDAPSRWATREEVASCDWLASAIDAGELSLESGKPFEPNADEEIDG</sequence>
<reference evidence="1 2" key="1">
    <citation type="submission" date="2019-02" db="EMBL/GenBank/DDBJ databases">
        <title>Deep-cultivation of Planctomycetes and their phenomic and genomic characterization uncovers novel biology.</title>
        <authorList>
            <person name="Wiegand S."/>
            <person name="Jogler M."/>
            <person name="Boedeker C."/>
            <person name="Pinto D."/>
            <person name="Vollmers J."/>
            <person name="Rivas-Marin E."/>
            <person name="Kohn T."/>
            <person name="Peeters S.H."/>
            <person name="Heuer A."/>
            <person name="Rast P."/>
            <person name="Oberbeckmann S."/>
            <person name="Bunk B."/>
            <person name="Jeske O."/>
            <person name="Meyerdierks A."/>
            <person name="Storesund J.E."/>
            <person name="Kallscheuer N."/>
            <person name="Luecker S."/>
            <person name="Lage O.M."/>
            <person name="Pohl T."/>
            <person name="Merkel B.J."/>
            <person name="Hornburger P."/>
            <person name="Mueller R.-W."/>
            <person name="Bruemmer F."/>
            <person name="Labrenz M."/>
            <person name="Spormann A.M."/>
            <person name="Op Den Camp H."/>
            <person name="Overmann J."/>
            <person name="Amann R."/>
            <person name="Jetten M.S.M."/>
            <person name="Mascher T."/>
            <person name="Medema M.H."/>
            <person name="Devos D.P."/>
            <person name="Kaster A.-K."/>
            <person name="Ovreas L."/>
            <person name="Rohde M."/>
            <person name="Galperin M.Y."/>
            <person name="Jogler C."/>
        </authorList>
    </citation>
    <scope>NUCLEOTIDE SEQUENCE [LARGE SCALE GENOMIC DNA]</scope>
    <source>
        <strain evidence="1 2">Mal64</strain>
    </source>
</reference>
<name>A0A5C5ZUU2_9BACT</name>
<evidence type="ECO:0000313" key="2">
    <source>
        <dbReference type="Proteomes" id="UP000315440"/>
    </source>
</evidence>
<accession>A0A5C5ZUU2</accession>
<keyword evidence="2" id="KW-1185">Reference proteome</keyword>
<evidence type="ECO:0000313" key="1">
    <source>
        <dbReference type="EMBL" id="TWT90661.1"/>
    </source>
</evidence>
<proteinExistence type="predicted"/>
<dbReference type="RefSeq" id="WP_146397728.1">
    <property type="nucleotide sequence ID" value="NZ_SJPQ01000001.1"/>
</dbReference>
<dbReference type="EMBL" id="SJPQ01000001">
    <property type="protein sequence ID" value="TWT90661.1"/>
    <property type="molecule type" value="Genomic_DNA"/>
</dbReference>
<gene>
    <name evidence="1" type="ORF">Mal64_10560</name>
</gene>
<dbReference type="AlphaFoldDB" id="A0A5C5ZUU2"/>
<protein>
    <submittedName>
        <fullName evidence="1">Uncharacterized protein</fullName>
    </submittedName>
</protein>